<feature type="domain" description="Metallo-carboxypeptidase C-terminal" evidence="2">
    <location>
        <begin position="347"/>
        <end position="436"/>
    </location>
</feature>
<evidence type="ECO:0000313" key="3">
    <source>
        <dbReference type="EMBL" id="KAB7887028.1"/>
    </source>
</evidence>
<accession>A0A6L4WTD8</accession>
<evidence type="ECO:0000313" key="4">
    <source>
        <dbReference type="Proteomes" id="UP000472839"/>
    </source>
</evidence>
<organism evidence="3 4">
    <name type="scientific">Poseidonibacter ostreae</name>
    <dbReference type="NCBI Taxonomy" id="2654171"/>
    <lineage>
        <taxon>Bacteria</taxon>
        <taxon>Pseudomonadati</taxon>
        <taxon>Campylobacterota</taxon>
        <taxon>Epsilonproteobacteria</taxon>
        <taxon>Campylobacterales</taxon>
        <taxon>Arcobacteraceae</taxon>
        <taxon>Poseidonibacter</taxon>
    </lineage>
</organism>
<gene>
    <name evidence="3" type="ORF">GBG19_11230</name>
</gene>
<name>A0A6L4WTD8_9BACT</name>
<protein>
    <submittedName>
        <fullName evidence="3">Deacylase</fullName>
    </submittedName>
</protein>
<feature type="domain" description="D,L-carboxypeptidase peptidase" evidence="1">
    <location>
        <begin position="38"/>
        <end position="271"/>
    </location>
</feature>
<sequence length="438" mass="50643">MNLGILQLFKFLLIFICLQNLNAEVKSFDFDFIKKGQQDENTLLIIGGIQGDEPGAFMAASLIATHYDIKKGSVWVIPNLNFYSIIKRSRGPYGDMNRKFAALSKDDPDYNAIERIKKYIKSDEVKLILNLHDGSGFYREKYINNKMSPRRWGQCAIVDQSTLDIEKYGNLEEISSKVVKGINTNLIRERDMYHVKNTKTRLGDKEMEKTLTYYAINNGKAAFANEASKELNLQERVYYHLLAIEEYMNIMGIEFERKFSISTPEIKKVINNDIFISFYDEKIKLPLSKVRKLLKYFPINKDGDLSFTASNPLMTIVKEGKEYIIHYGNRKLAKLHPDYIKFIEDERDINISIDGVNQSIKFGDIIYAKDSFNIEAIPDLRVNVIGYVNKKYRNEVGININKNEVAKRFSIDQDGNLFRIEFYNGDKFAGMILLGFEK</sequence>
<dbReference type="CDD" id="cd06243">
    <property type="entry name" value="M14_CP_Csd4-like"/>
    <property type="match status" value="1"/>
</dbReference>
<evidence type="ECO:0000259" key="2">
    <source>
        <dbReference type="Pfam" id="PF17129"/>
    </source>
</evidence>
<dbReference type="SUPFAM" id="SSF53187">
    <property type="entry name" value="Zn-dependent exopeptidases"/>
    <property type="match status" value="1"/>
</dbReference>
<dbReference type="Pfam" id="PF17033">
    <property type="entry name" value="Peptidase_M99"/>
    <property type="match status" value="1"/>
</dbReference>
<dbReference type="InterPro" id="IPR031489">
    <property type="entry name" value="Peptidase_M99"/>
</dbReference>
<dbReference type="Proteomes" id="UP000472839">
    <property type="component" value="Unassembled WGS sequence"/>
</dbReference>
<proteinExistence type="predicted"/>
<dbReference type="Pfam" id="PF17129">
    <property type="entry name" value="Peptidase_M99_C"/>
    <property type="match status" value="1"/>
</dbReference>
<reference evidence="3 4" key="1">
    <citation type="submission" date="2019-10" db="EMBL/GenBank/DDBJ databases">
        <title>Poseidonibacter ostreae sp. nov., isolated from the gut of the Ostrea denselamellosa.</title>
        <authorList>
            <person name="Choi A."/>
        </authorList>
    </citation>
    <scope>NUCLEOTIDE SEQUENCE [LARGE SCALE GENOMIC DNA]</scope>
    <source>
        <strain evidence="3 4">SJOD-M-33</strain>
    </source>
</reference>
<comment type="caution">
    <text evidence="3">The sequence shown here is derived from an EMBL/GenBank/DDBJ whole genome shotgun (WGS) entry which is preliminary data.</text>
</comment>
<evidence type="ECO:0000259" key="1">
    <source>
        <dbReference type="Pfam" id="PF17033"/>
    </source>
</evidence>
<dbReference type="AlphaFoldDB" id="A0A6L4WTD8"/>
<dbReference type="EMBL" id="WFKK01000035">
    <property type="protein sequence ID" value="KAB7887028.1"/>
    <property type="molecule type" value="Genomic_DNA"/>
</dbReference>
<dbReference type="RefSeq" id="WP_152240987.1">
    <property type="nucleotide sequence ID" value="NZ_WFKI01000034.1"/>
</dbReference>
<dbReference type="InterPro" id="IPR033397">
    <property type="entry name" value="Metallo_peptidase_C"/>
</dbReference>
<dbReference type="Gene3D" id="3.40.630.10">
    <property type="entry name" value="Zn peptidases"/>
    <property type="match status" value="1"/>
</dbReference>